<evidence type="ECO:0000313" key="3">
    <source>
        <dbReference type="Proteomes" id="UP000677228"/>
    </source>
</evidence>
<dbReference type="EMBL" id="CAJNOK010039822">
    <property type="protein sequence ID" value="CAF1547357.1"/>
    <property type="molecule type" value="Genomic_DNA"/>
</dbReference>
<name>A0A8S2FSG7_9BILA</name>
<dbReference type="InterPro" id="IPR020845">
    <property type="entry name" value="AMP-binding_CS"/>
</dbReference>
<dbReference type="Proteomes" id="UP000682733">
    <property type="component" value="Unassembled WGS sequence"/>
</dbReference>
<dbReference type="SUPFAM" id="SSF56801">
    <property type="entry name" value="Acetyl-CoA synthetase-like"/>
    <property type="match status" value="1"/>
</dbReference>
<evidence type="ECO:0000313" key="1">
    <source>
        <dbReference type="EMBL" id="CAF1547357.1"/>
    </source>
</evidence>
<dbReference type="EMBL" id="CAJOBA010062235">
    <property type="protein sequence ID" value="CAF4336600.1"/>
    <property type="molecule type" value="Genomic_DNA"/>
</dbReference>
<protein>
    <recommendedName>
        <fullName evidence="4">AMP-dependent synthetase/ligase domain-containing protein</fullName>
    </recommendedName>
</protein>
<sequence length="103" mass="11482">MSQTTLDENDLDVLSNVQVTVEDVSYVIFTSGSTGRPKAEILASIVAGSTIAMLHPGGNFDIKLIWKVINSQRVTYMTPPALTTKKSHRWVLRVVIEVRLHFQ</sequence>
<reference evidence="1" key="1">
    <citation type="submission" date="2021-02" db="EMBL/GenBank/DDBJ databases">
        <authorList>
            <person name="Nowell W R."/>
        </authorList>
    </citation>
    <scope>NUCLEOTIDE SEQUENCE</scope>
</reference>
<organism evidence="1 3">
    <name type="scientific">Didymodactylos carnosus</name>
    <dbReference type="NCBI Taxonomy" id="1234261"/>
    <lineage>
        <taxon>Eukaryota</taxon>
        <taxon>Metazoa</taxon>
        <taxon>Spiralia</taxon>
        <taxon>Gnathifera</taxon>
        <taxon>Rotifera</taxon>
        <taxon>Eurotatoria</taxon>
        <taxon>Bdelloidea</taxon>
        <taxon>Philodinida</taxon>
        <taxon>Philodinidae</taxon>
        <taxon>Didymodactylos</taxon>
    </lineage>
</organism>
<evidence type="ECO:0008006" key="4">
    <source>
        <dbReference type="Google" id="ProtNLM"/>
    </source>
</evidence>
<dbReference type="PROSITE" id="PS00455">
    <property type="entry name" value="AMP_BINDING"/>
    <property type="match status" value="1"/>
</dbReference>
<gene>
    <name evidence="1" type="ORF">OVA965_LOCUS39094</name>
    <name evidence="2" type="ORF">TMI583_LOCUS40352</name>
</gene>
<dbReference type="Gene3D" id="3.40.50.980">
    <property type="match status" value="1"/>
</dbReference>
<accession>A0A8S2FSG7</accession>
<dbReference type="Proteomes" id="UP000677228">
    <property type="component" value="Unassembled WGS sequence"/>
</dbReference>
<proteinExistence type="predicted"/>
<comment type="caution">
    <text evidence="1">The sequence shown here is derived from an EMBL/GenBank/DDBJ whole genome shotgun (WGS) entry which is preliminary data.</text>
</comment>
<dbReference type="AlphaFoldDB" id="A0A8S2FSG7"/>
<evidence type="ECO:0000313" key="2">
    <source>
        <dbReference type="EMBL" id="CAF4336600.1"/>
    </source>
</evidence>